<feature type="non-terminal residue" evidence="4">
    <location>
        <position position="138"/>
    </location>
</feature>
<dbReference type="Proteomes" id="UP000242146">
    <property type="component" value="Unassembled WGS sequence"/>
</dbReference>
<dbReference type="GO" id="GO:0020037">
    <property type="term" value="F:heme binding"/>
    <property type="evidence" value="ECO:0007669"/>
    <property type="project" value="InterPro"/>
</dbReference>
<dbReference type="STRING" id="101127.A0A1X2GSI7"/>
<accession>A0A1X2GSI7</accession>
<evidence type="ECO:0008006" key="6">
    <source>
        <dbReference type="Google" id="ProtNLM"/>
    </source>
</evidence>
<name>A0A1X2GSI7_9FUNG</name>
<organism evidence="4 5">
    <name type="scientific">Hesseltinella vesiculosa</name>
    <dbReference type="NCBI Taxonomy" id="101127"/>
    <lineage>
        <taxon>Eukaryota</taxon>
        <taxon>Fungi</taxon>
        <taxon>Fungi incertae sedis</taxon>
        <taxon>Mucoromycota</taxon>
        <taxon>Mucoromycotina</taxon>
        <taxon>Mucoromycetes</taxon>
        <taxon>Mucorales</taxon>
        <taxon>Cunninghamellaceae</taxon>
        <taxon>Hesseltinella</taxon>
    </lineage>
</organism>
<evidence type="ECO:0000256" key="3">
    <source>
        <dbReference type="ARBA" id="ARBA00022723"/>
    </source>
</evidence>
<dbReference type="InterPro" id="IPR001128">
    <property type="entry name" value="Cyt_P450"/>
</dbReference>
<dbReference type="EMBL" id="MCGT01000004">
    <property type="protein sequence ID" value="ORX60474.1"/>
    <property type="molecule type" value="Genomic_DNA"/>
</dbReference>
<keyword evidence="5" id="KW-1185">Reference proteome</keyword>
<sequence>VLYRILEHPQLWEDLYQEQNSILNEAGYNDSVGAEVFTRELLNKFVKMDSVIREAGRARNVYLNLPHTNVSKRPLVLSGGAVVLPGENVYVNMYWNHNDADMSKALEDAQQFKPYRYVNEDKSSTKVSEEFLVFGLGK</sequence>
<reference evidence="4 5" key="1">
    <citation type="submission" date="2016-07" db="EMBL/GenBank/DDBJ databases">
        <title>Pervasive Adenine N6-methylation of Active Genes in Fungi.</title>
        <authorList>
            <consortium name="DOE Joint Genome Institute"/>
            <person name="Mondo S.J."/>
            <person name="Dannebaum R.O."/>
            <person name="Kuo R.C."/>
            <person name="Labutti K."/>
            <person name="Haridas S."/>
            <person name="Kuo A."/>
            <person name="Salamov A."/>
            <person name="Ahrendt S.R."/>
            <person name="Lipzen A."/>
            <person name="Sullivan W."/>
            <person name="Andreopoulos W.B."/>
            <person name="Clum A."/>
            <person name="Lindquist E."/>
            <person name="Daum C."/>
            <person name="Ramamoorthy G.K."/>
            <person name="Gryganskyi A."/>
            <person name="Culley D."/>
            <person name="Magnuson J.K."/>
            <person name="James T.Y."/>
            <person name="O'Malley M.A."/>
            <person name="Stajich J.E."/>
            <person name="Spatafora J.W."/>
            <person name="Visel A."/>
            <person name="Grigoriev I.V."/>
        </authorList>
    </citation>
    <scope>NUCLEOTIDE SEQUENCE [LARGE SCALE GENOMIC DNA]</scope>
    <source>
        <strain evidence="4 5">NRRL 3301</strain>
    </source>
</reference>
<evidence type="ECO:0000256" key="1">
    <source>
        <dbReference type="ARBA" id="ARBA00001971"/>
    </source>
</evidence>
<comment type="caution">
    <text evidence="4">The sequence shown here is derived from an EMBL/GenBank/DDBJ whole genome shotgun (WGS) entry which is preliminary data.</text>
</comment>
<dbReference type="AlphaFoldDB" id="A0A1X2GSI7"/>
<dbReference type="Gene3D" id="1.10.630.10">
    <property type="entry name" value="Cytochrome P450"/>
    <property type="match status" value="1"/>
</dbReference>
<feature type="non-terminal residue" evidence="4">
    <location>
        <position position="1"/>
    </location>
</feature>
<proteinExistence type="inferred from homology"/>
<dbReference type="GO" id="GO:0004497">
    <property type="term" value="F:monooxygenase activity"/>
    <property type="evidence" value="ECO:0007669"/>
    <property type="project" value="InterPro"/>
</dbReference>
<comment type="cofactor">
    <cofactor evidence="1">
        <name>heme</name>
        <dbReference type="ChEBI" id="CHEBI:30413"/>
    </cofactor>
</comment>
<dbReference type="GO" id="GO:0016705">
    <property type="term" value="F:oxidoreductase activity, acting on paired donors, with incorporation or reduction of molecular oxygen"/>
    <property type="evidence" value="ECO:0007669"/>
    <property type="project" value="InterPro"/>
</dbReference>
<dbReference type="GO" id="GO:0005506">
    <property type="term" value="F:iron ion binding"/>
    <property type="evidence" value="ECO:0007669"/>
    <property type="project" value="InterPro"/>
</dbReference>
<evidence type="ECO:0000313" key="5">
    <source>
        <dbReference type="Proteomes" id="UP000242146"/>
    </source>
</evidence>
<evidence type="ECO:0000313" key="4">
    <source>
        <dbReference type="EMBL" id="ORX60474.1"/>
    </source>
</evidence>
<protein>
    <recommendedName>
        <fullName evidence="6">Cytochrome P450</fullName>
    </recommendedName>
</protein>
<gene>
    <name evidence="4" type="ORF">DM01DRAFT_231966</name>
</gene>
<dbReference type="OrthoDB" id="1844152at2759"/>
<comment type="similarity">
    <text evidence="2">Belongs to the cytochrome P450 family.</text>
</comment>
<dbReference type="Pfam" id="PF00067">
    <property type="entry name" value="p450"/>
    <property type="match status" value="1"/>
</dbReference>
<dbReference type="PANTHER" id="PTHR46206">
    <property type="entry name" value="CYTOCHROME P450"/>
    <property type="match status" value="1"/>
</dbReference>
<dbReference type="InterPro" id="IPR036396">
    <property type="entry name" value="Cyt_P450_sf"/>
</dbReference>
<keyword evidence="3" id="KW-0479">Metal-binding</keyword>
<dbReference type="SUPFAM" id="SSF48264">
    <property type="entry name" value="Cytochrome P450"/>
    <property type="match status" value="1"/>
</dbReference>
<evidence type="ECO:0000256" key="2">
    <source>
        <dbReference type="ARBA" id="ARBA00010617"/>
    </source>
</evidence>